<dbReference type="PANTHER" id="PTHR30521">
    <property type="entry name" value="DEFERROCHELATASE/PEROXIDASE"/>
    <property type="match status" value="1"/>
</dbReference>
<comment type="cofactor">
    <cofactor evidence="13 15">
        <name>heme b</name>
        <dbReference type="ChEBI" id="CHEBI:60344"/>
    </cofactor>
    <text evidence="13 15">Binds 1 heme b (iron(II)-protoporphyrin IX) group non-covalently per subunit.</text>
</comment>
<accession>A0A839URT2</accession>
<comment type="caution">
    <text evidence="19">The sequence shown here is derived from an EMBL/GenBank/DDBJ whole genome shotgun (WGS) entry which is preliminary data.</text>
</comment>
<evidence type="ECO:0000313" key="19">
    <source>
        <dbReference type="EMBL" id="MBB3172496.1"/>
    </source>
</evidence>
<evidence type="ECO:0000256" key="10">
    <source>
        <dbReference type="ARBA" id="ARBA00033771"/>
    </source>
</evidence>
<name>A0A839URT2_9PROT</name>
<evidence type="ECO:0000313" key="20">
    <source>
        <dbReference type="Proteomes" id="UP000557688"/>
    </source>
</evidence>
<comment type="function">
    <text evidence="15">Involved in the recovery of exogenous heme iron. Extracts iron from heme while preserving the protoporphyrin ring intact.</text>
</comment>
<dbReference type="InterPro" id="IPR006313">
    <property type="entry name" value="EfeB/EfeN"/>
</dbReference>
<evidence type="ECO:0000256" key="4">
    <source>
        <dbReference type="ARBA" id="ARBA00022617"/>
    </source>
</evidence>
<dbReference type="AlphaFoldDB" id="A0A839URT2"/>
<dbReference type="GO" id="GO:0020037">
    <property type="term" value="F:heme binding"/>
    <property type="evidence" value="ECO:0007669"/>
    <property type="project" value="InterPro"/>
</dbReference>
<evidence type="ECO:0000256" key="15">
    <source>
        <dbReference type="RuleBase" id="RU365017"/>
    </source>
</evidence>
<dbReference type="InterPro" id="IPR048328">
    <property type="entry name" value="Dyp_perox_C"/>
</dbReference>
<evidence type="ECO:0000256" key="8">
    <source>
        <dbReference type="ARBA" id="ARBA00023004"/>
    </source>
</evidence>
<dbReference type="Pfam" id="PF20628">
    <property type="entry name" value="Dyp_perox_C"/>
    <property type="match status" value="1"/>
</dbReference>
<dbReference type="GO" id="GO:0005829">
    <property type="term" value="C:cytosol"/>
    <property type="evidence" value="ECO:0007669"/>
    <property type="project" value="TreeGrafter"/>
</dbReference>
<dbReference type="GO" id="GO:0004601">
    <property type="term" value="F:peroxidase activity"/>
    <property type="evidence" value="ECO:0007669"/>
    <property type="project" value="UniProtKB-KW"/>
</dbReference>
<dbReference type="InterPro" id="IPR006311">
    <property type="entry name" value="TAT_signal"/>
</dbReference>
<gene>
    <name evidence="19" type="ORF">FHR90_000302</name>
</gene>
<evidence type="ECO:0000256" key="7">
    <source>
        <dbReference type="ARBA" id="ARBA00023002"/>
    </source>
</evidence>
<dbReference type="GO" id="GO:0030313">
    <property type="term" value="C:cell envelope"/>
    <property type="evidence" value="ECO:0007669"/>
    <property type="project" value="UniProtKB-SubCell"/>
</dbReference>
<evidence type="ECO:0000256" key="5">
    <source>
        <dbReference type="ARBA" id="ARBA00022723"/>
    </source>
</evidence>
<dbReference type="PANTHER" id="PTHR30521:SF4">
    <property type="entry name" value="DEFERROCHELATASE"/>
    <property type="match status" value="1"/>
</dbReference>
<dbReference type="InterPro" id="IPR011008">
    <property type="entry name" value="Dimeric_a/b-barrel"/>
</dbReference>
<dbReference type="InterPro" id="IPR048327">
    <property type="entry name" value="Dyp_perox_N"/>
</dbReference>
<evidence type="ECO:0000256" key="3">
    <source>
        <dbReference type="ARBA" id="ARBA00022559"/>
    </source>
</evidence>
<keyword evidence="6" id="KW-0732">Signal</keyword>
<evidence type="ECO:0000259" key="18">
    <source>
        <dbReference type="Pfam" id="PF20628"/>
    </source>
</evidence>
<keyword evidence="3 15" id="KW-0575">Peroxidase</keyword>
<dbReference type="SUPFAM" id="SSF54909">
    <property type="entry name" value="Dimeric alpha+beta barrel"/>
    <property type="match status" value="1"/>
</dbReference>
<dbReference type="RefSeq" id="WP_183274629.1">
    <property type="nucleotide sequence ID" value="NZ_JACHXV010000001.1"/>
</dbReference>
<feature type="binding site" evidence="13">
    <location>
        <position position="319"/>
    </location>
    <ligand>
        <name>heme b</name>
        <dbReference type="ChEBI" id="CHEBI:60344"/>
    </ligand>
</feature>
<evidence type="ECO:0000256" key="13">
    <source>
        <dbReference type="PIRSR" id="PIRSR606313-1"/>
    </source>
</evidence>
<comment type="subcellular location">
    <subcellularLocation>
        <location evidence="1">Cell envelope</location>
    </subcellularLocation>
</comment>
<protein>
    <recommendedName>
        <fullName evidence="10 15">Deferrochelatase</fullName>
        <ecNumber evidence="15">1.11.1.-</ecNumber>
    </recommendedName>
    <alternativeName>
        <fullName evidence="11 15">Peroxidase EfeB</fullName>
    </alternativeName>
</protein>
<dbReference type="Proteomes" id="UP000557688">
    <property type="component" value="Unassembled WGS sequence"/>
</dbReference>
<keyword evidence="9" id="KW-0456">Lyase</keyword>
<reference evidence="19 20" key="1">
    <citation type="submission" date="2020-08" db="EMBL/GenBank/DDBJ databases">
        <title>Genomic Encyclopedia of Type Strains, Phase III (KMG-III): the genomes of soil and plant-associated and newly described type strains.</title>
        <authorList>
            <person name="Whitman W."/>
        </authorList>
    </citation>
    <scope>NUCLEOTIDE SEQUENCE [LARGE SCALE GENOMIC DNA]</scope>
    <source>
        <strain evidence="19 20">CECT 8088</strain>
    </source>
</reference>
<dbReference type="NCBIfam" id="TIGR01412">
    <property type="entry name" value="tat_substr_1"/>
    <property type="match status" value="1"/>
</dbReference>
<evidence type="ECO:0000256" key="14">
    <source>
        <dbReference type="PIRSR" id="PIRSR606313-2"/>
    </source>
</evidence>
<keyword evidence="7 15" id="KW-0560">Oxidoreductase</keyword>
<dbReference type="EC" id="1.11.1.-" evidence="15"/>
<keyword evidence="8 13" id="KW-0408">Iron</keyword>
<comment type="similarity">
    <text evidence="2">Belongs to the DyP-type peroxidase family. EfeB subfamily.</text>
</comment>
<dbReference type="InterPro" id="IPR006314">
    <property type="entry name" value="Dyp_peroxidase"/>
</dbReference>
<dbReference type="PROSITE" id="PS51318">
    <property type="entry name" value="TAT"/>
    <property type="match status" value="1"/>
</dbReference>
<dbReference type="PROSITE" id="PS51404">
    <property type="entry name" value="DYP_PEROXIDASE"/>
    <property type="match status" value="1"/>
</dbReference>
<keyword evidence="4 13" id="KW-0349">Heme</keyword>
<evidence type="ECO:0000256" key="11">
    <source>
        <dbReference type="ARBA" id="ARBA00033775"/>
    </source>
</evidence>
<evidence type="ECO:0000256" key="9">
    <source>
        <dbReference type="ARBA" id="ARBA00023239"/>
    </source>
</evidence>
<feature type="binding site" evidence="13">
    <location>
        <position position="335"/>
    </location>
    <ligand>
        <name>heme b</name>
        <dbReference type="ChEBI" id="CHEBI:60344"/>
    </ligand>
</feature>
<dbReference type="GO" id="GO:0004325">
    <property type="term" value="F:ferrochelatase activity"/>
    <property type="evidence" value="ECO:0007669"/>
    <property type="project" value="UniProtKB-EC"/>
</dbReference>
<dbReference type="GO" id="GO:0046872">
    <property type="term" value="F:metal ion binding"/>
    <property type="evidence" value="ECO:0007669"/>
    <property type="project" value="UniProtKB-KW"/>
</dbReference>
<feature type="region of interest" description="Disordered" evidence="16">
    <location>
        <begin position="98"/>
        <end position="117"/>
    </location>
</feature>
<evidence type="ECO:0000256" key="2">
    <source>
        <dbReference type="ARBA" id="ARBA00005365"/>
    </source>
</evidence>
<organism evidence="19 20">
    <name type="scientific">Endobacter medicaginis</name>
    <dbReference type="NCBI Taxonomy" id="1181271"/>
    <lineage>
        <taxon>Bacteria</taxon>
        <taxon>Pseudomonadati</taxon>
        <taxon>Pseudomonadota</taxon>
        <taxon>Alphaproteobacteria</taxon>
        <taxon>Acetobacterales</taxon>
        <taxon>Acetobacteraceae</taxon>
        <taxon>Endobacter</taxon>
    </lineage>
</organism>
<dbReference type="GO" id="GO:0033212">
    <property type="term" value="P:iron import into cell"/>
    <property type="evidence" value="ECO:0007669"/>
    <property type="project" value="InterPro"/>
</dbReference>
<dbReference type="EMBL" id="JACHXV010000001">
    <property type="protein sequence ID" value="MBB3172496.1"/>
    <property type="molecule type" value="Genomic_DNA"/>
</dbReference>
<evidence type="ECO:0000256" key="6">
    <source>
        <dbReference type="ARBA" id="ARBA00022729"/>
    </source>
</evidence>
<feature type="domain" description="Dyp-type peroxidase N-terminal" evidence="17">
    <location>
        <begin position="52"/>
        <end position="208"/>
    </location>
</feature>
<keyword evidence="5 13" id="KW-0479">Metal-binding</keyword>
<sequence length="420" mass="45034">MSSGRRGFLGGIGLAGLAGAVAASQRSARAARTAPLAPVAGGGIVPFFGAHQAGIATPQQRAIYWAVFDMVATTRPELAKLMADWTAAAAKLCAGAGLDDATPDPAQPGRDSDDTMGMRPERLTLTFGFGPTLFSKDGADRFGLAARRPAAFVDLPQFPGDQLVPGRTGGDLSVQACADDPQVCFHAVRQLARLADGVAKLRWVQAGFLADYAAGQTPRNLMGFKDGTINVATGEARAMDRFVWADASQGWMAGGSYQVARPIRIALEHWDRMKLGFQEQTFGRHKASGAPIGCRREFDRLDLDANDADGNPVIAENAHVRLAAPETNGGAQILRRSYSYDNGVSYVAERWPPWRQGMEYDAGLLFICYQADPRAGFIRLFEKMSRFDMMNQFTTHVGGGLFACPGGARPDRYVGEALLG</sequence>
<keyword evidence="20" id="KW-1185">Reference proteome</keyword>
<dbReference type="NCBIfam" id="TIGR01413">
    <property type="entry name" value="Dyp_perox_fam"/>
    <property type="match status" value="1"/>
</dbReference>
<proteinExistence type="inferred from homology"/>
<evidence type="ECO:0000256" key="16">
    <source>
        <dbReference type="SAM" id="MobiDB-lite"/>
    </source>
</evidence>
<feature type="domain" description="Dyp-type peroxidase C-terminal" evidence="18">
    <location>
        <begin position="217"/>
        <end position="408"/>
    </location>
</feature>
<evidence type="ECO:0000259" key="17">
    <source>
        <dbReference type="Pfam" id="PF04261"/>
    </source>
</evidence>
<feature type="binding site" evidence="14">
    <location>
        <position position="284"/>
    </location>
    <ligand>
        <name>protoporphyrin IX</name>
        <dbReference type="ChEBI" id="CHEBI:57306"/>
    </ligand>
</feature>
<evidence type="ECO:0000256" key="12">
    <source>
        <dbReference type="ARBA" id="ARBA00048856"/>
    </source>
</evidence>
<dbReference type="Pfam" id="PF04261">
    <property type="entry name" value="Dyp_perox_N"/>
    <property type="match status" value="1"/>
</dbReference>
<comment type="catalytic activity">
    <reaction evidence="12">
        <text>heme b + 2 H(+) = protoporphyrin IX + Fe(2+)</text>
        <dbReference type="Rhea" id="RHEA:22584"/>
        <dbReference type="ChEBI" id="CHEBI:15378"/>
        <dbReference type="ChEBI" id="CHEBI:29033"/>
        <dbReference type="ChEBI" id="CHEBI:57306"/>
        <dbReference type="ChEBI" id="CHEBI:60344"/>
        <dbReference type="EC" id="4.98.1.1"/>
    </reaction>
    <physiologicalReaction direction="left-to-right" evidence="12">
        <dbReference type="Rhea" id="RHEA:22585"/>
    </physiologicalReaction>
</comment>
<evidence type="ECO:0000256" key="1">
    <source>
        <dbReference type="ARBA" id="ARBA00004196"/>
    </source>
</evidence>